<sequence length="407" mass="42972">MNTGSELLLGTTLNTHGAWMGMELLGLGLRVQRQTTVPDGEAIITALGEAMERSDAVIITGGLGPTSDDISREAAAEVLGVDLITDEAALRSLEAFFASRGRPMAESNKKQALNPVGADILPNPNGTAPGIYAPPRMSGDRLCALFLLPGPPNELRPMFRAEVLPRLRALAGVSGDYQMQVLRCTGVGESDFHQDLDVQLNAIEGLEIGYCARPAEVDLRLIGKAEAVRKAASIAQAAFPEQCFSACDENLEQVLVRLLSEQGKKLALAESCTGGRIASRVTDVSGASQVFTHGFVTYANEAKVEMLGVPADVIERHGAVSEEVAIAMAEGALKSSGADIAASVTGIAGPTGGTEDKPVGTVWIGIAIAGKSYAVHRCHNRGREVFKQVVSQTVLDFLRRELLANSK</sequence>
<dbReference type="HAMAP" id="MF_00226_B">
    <property type="entry name" value="CinA_B"/>
    <property type="match status" value="1"/>
</dbReference>
<dbReference type="InterPro" id="IPR036653">
    <property type="entry name" value="CinA-like_C"/>
</dbReference>
<dbReference type="SMART" id="SM00852">
    <property type="entry name" value="MoCF_biosynth"/>
    <property type="match status" value="1"/>
</dbReference>
<dbReference type="InterPro" id="IPR008136">
    <property type="entry name" value="CinA_C"/>
</dbReference>
<dbReference type="EMBL" id="JAENIG010000005">
    <property type="protein sequence ID" value="MBK1855118.1"/>
    <property type="molecule type" value="Genomic_DNA"/>
</dbReference>
<dbReference type="AlphaFoldDB" id="A0AAE2V9H6"/>
<dbReference type="Gene3D" id="3.90.950.20">
    <property type="entry name" value="CinA-like"/>
    <property type="match status" value="1"/>
</dbReference>
<organism evidence="3 4">
    <name type="scientific">Oceaniferula flava</name>
    <dbReference type="NCBI Taxonomy" id="2800421"/>
    <lineage>
        <taxon>Bacteria</taxon>
        <taxon>Pseudomonadati</taxon>
        <taxon>Verrucomicrobiota</taxon>
        <taxon>Verrucomicrobiia</taxon>
        <taxon>Verrucomicrobiales</taxon>
        <taxon>Verrucomicrobiaceae</taxon>
        <taxon>Oceaniferula</taxon>
    </lineage>
</organism>
<dbReference type="Gene3D" id="3.40.980.10">
    <property type="entry name" value="MoaB/Mog-like domain"/>
    <property type="match status" value="1"/>
</dbReference>
<name>A0AAE2V9H6_9BACT</name>
<dbReference type="SUPFAM" id="SSF142433">
    <property type="entry name" value="CinA-like"/>
    <property type="match status" value="1"/>
</dbReference>
<dbReference type="NCBIfam" id="TIGR00200">
    <property type="entry name" value="cinA_nterm"/>
    <property type="match status" value="1"/>
</dbReference>
<dbReference type="PANTHER" id="PTHR13939:SF0">
    <property type="entry name" value="NMN AMIDOHYDROLASE-LIKE PROTEIN YFAY"/>
    <property type="match status" value="1"/>
</dbReference>
<proteinExistence type="inferred from homology"/>
<dbReference type="InterPro" id="IPR050101">
    <property type="entry name" value="CinA"/>
</dbReference>
<dbReference type="SUPFAM" id="SSF53218">
    <property type="entry name" value="Molybdenum cofactor biosynthesis proteins"/>
    <property type="match status" value="1"/>
</dbReference>
<evidence type="ECO:0000313" key="3">
    <source>
        <dbReference type="EMBL" id="MBK1855118.1"/>
    </source>
</evidence>
<dbReference type="Pfam" id="PF00994">
    <property type="entry name" value="MoCF_biosynth"/>
    <property type="match status" value="1"/>
</dbReference>
<dbReference type="InterPro" id="IPR036425">
    <property type="entry name" value="MoaB/Mog-like_dom_sf"/>
</dbReference>
<dbReference type="CDD" id="cd00885">
    <property type="entry name" value="cinA"/>
    <property type="match status" value="1"/>
</dbReference>
<reference evidence="3" key="1">
    <citation type="submission" date="2021-01" db="EMBL/GenBank/DDBJ databases">
        <title>Modified the classification status of verrucomicrobia.</title>
        <authorList>
            <person name="Feng X."/>
        </authorList>
    </citation>
    <scope>NUCLEOTIDE SEQUENCE</scope>
    <source>
        <strain evidence="3">5K15</strain>
    </source>
</reference>
<dbReference type="Proteomes" id="UP000634206">
    <property type="component" value="Unassembled WGS sequence"/>
</dbReference>
<dbReference type="Pfam" id="PF02464">
    <property type="entry name" value="CinA"/>
    <property type="match status" value="1"/>
</dbReference>
<accession>A0AAE2V9H6</accession>
<evidence type="ECO:0000256" key="1">
    <source>
        <dbReference type="HAMAP-Rule" id="MF_00226"/>
    </source>
</evidence>
<gene>
    <name evidence="3" type="ORF">JIN83_09110</name>
</gene>
<comment type="caution">
    <text evidence="3">The sequence shown here is derived from an EMBL/GenBank/DDBJ whole genome shotgun (WGS) entry which is preliminary data.</text>
</comment>
<evidence type="ECO:0000313" key="4">
    <source>
        <dbReference type="Proteomes" id="UP000634206"/>
    </source>
</evidence>
<dbReference type="NCBIfam" id="TIGR00199">
    <property type="entry name" value="PncC_domain"/>
    <property type="match status" value="1"/>
</dbReference>
<feature type="domain" description="MoaB/Mog" evidence="2">
    <location>
        <begin position="1"/>
        <end position="169"/>
    </location>
</feature>
<protein>
    <recommendedName>
        <fullName evidence="1">CinA-like protein</fullName>
    </recommendedName>
</protein>
<comment type="similarity">
    <text evidence="1">Belongs to the CinA family.</text>
</comment>
<dbReference type="InterPro" id="IPR001453">
    <property type="entry name" value="MoaB/Mog_dom"/>
</dbReference>
<evidence type="ECO:0000259" key="2">
    <source>
        <dbReference type="SMART" id="SM00852"/>
    </source>
</evidence>
<dbReference type="PIRSF" id="PIRSF006728">
    <property type="entry name" value="CinA"/>
    <property type="match status" value="1"/>
</dbReference>
<dbReference type="NCBIfam" id="NF001813">
    <property type="entry name" value="PRK00549.1"/>
    <property type="match status" value="1"/>
</dbReference>
<keyword evidence="4" id="KW-1185">Reference proteome</keyword>
<dbReference type="PANTHER" id="PTHR13939">
    <property type="entry name" value="NICOTINAMIDE-NUCLEOTIDE AMIDOHYDROLASE PNCC"/>
    <property type="match status" value="1"/>
</dbReference>
<dbReference type="InterPro" id="IPR008135">
    <property type="entry name" value="Competence-induced_CinA"/>
</dbReference>